<dbReference type="GeneID" id="301459107"/>
<dbReference type="EC" id="3.1.21.-" evidence="7"/>
<evidence type="ECO:0000256" key="3">
    <source>
        <dbReference type="ARBA" id="ARBA00023125"/>
    </source>
</evidence>
<organism evidence="7 8">
    <name type="scientific">Microbacterium aurantiacum</name>
    <dbReference type="NCBI Taxonomy" id="162393"/>
    <lineage>
        <taxon>Bacteria</taxon>
        <taxon>Bacillati</taxon>
        <taxon>Actinomycetota</taxon>
        <taxon>Actinomycetes</taxon>
        <taxon>Micrococcales</taxon>
        <taxon>Microbacteriaceae</taxon>
        <taxon>Microbacterium</taxon>
    </lineage>
</organism>
<sequence>MLAELAPDGVEFQPLGSVVRIRNGKDYKSLGTGDVPVYGTGGVMLHVDRSAHPGPSVLIPRKGSLSKLYFVDKPFWTVDTIFYTEIGDRLIPKFFYYYLLTQRLEELNQAGGVPSLTQAVLNLLRIPVPPLEVQAEVVRILDQFSQLEAELEAELEARRRQYDFYRDALLTFGDETDFIPLGELGTIFGGLTGKSKSDFADGNARFATYMNVFKNIALDTTADDFVRIGVGERQRPLNYGDVVFTGSSESLADVGMTSVVTVRLSEPLYLNSFCIGFRPHNVERLDPDFAKHLFRSGAMRAQIVKTASGVTRINVSKARLAKIMVPIPDRPEQARIAEILDRFESLTSGIGVGLPAELAARRKQYEYYRDKLLTFEEAAL</sequence>
<evidence type="ECO:0000256" key="4">
    <source>
        <dbReference type="ARBA" id="ARBA00038652"/>
    </source>
</evidence>
<dbReference type="Gene3D" id="3.90.220.20">
    <property type="entry name" value="DNA methylase specificity domains"/>
    <property type="match status" value="2"/>
</dbReference>
<gene>
    <name evidence="7" type="ORF">KZC50_12700</name>
</gene>
<dbReference type="EMBL" id="JAHWXH010000003">
    <property type="protein sequence ID" value="MDS0246456.1"/>
    <property type="molecule type" value="Genomic_DNA"/>
</dbReference>
<keyword evidence="7" id="KW-0540">Nuclease</keyword>
<proteinExistence type="inferred from homology"/>
<evidence type="ECO:0000256" key="5">
    <source>
        <dbReference type="SAM" id="Coils"/>
    </source>
</evidence>
<feature type="domain" description="Type I restriction modification DNA specificity" evidence="6">
    <location>
        <begin position="178"/>
        <end position="358"/>
    </location>
</feature>
<dbReference type="Pfam" id="PF01420">
    <property type="entry name" value="Methylase_S"/>
    <property type="match status" value="2"/>
</dbReference>
<comment type="subunit">
    <text evidence="4">The methyltransferase is composed of M and S polypeptides.</text>
</comment>
<dbReference type="Proteomes" id="UP001183582">
    <property type="component" value="Unassembled WGS sequence"/>
</dbReference>
<keyword evidence="2" id="KW-0680">Restriction system</keyword>
<accession>A0AAJ2HLY7</accession>
<keyword evidence="3" id="KW-0238">DNA-binding</keyword>
<evidence type="ECO:0000259" key="6">
    <source>
        <dbReference type="Pfam" id="PF01420"/>
    </source>
</evidence>
<dbReference type="AlphaFoldDB" id="A0AAJ2HLY7"/>
<evidence type="ECO:0000256" key="2">
    <source>
        <dbReference type="ARBA" id="ARBA00022747"/>
    </source>
</evidence>
<feature type="coiled-coil region" evidence="5">
    <location>
        <begin position="141"/>
        <end position="168"/>
    </location>
</feature>
<evidence type="ECO:0000313" key="7">
    <source>
        <dbReference type="EMBL" id="MDS0246456.1"/>
    </source>
</evidence>
<comment type="caution">
    <text evidence="7">The sequence shown here is derived from an EMBL/GenBank/DDBJ whole genome shotgun (WGS) entry which is preliminary data.</text>
</comment>
<feature type="domain" description="Type I restriction modification DNA specificity" evidence="6">
    <location>
        <begin position="7"/>
        <end position="156"/>
    </location>
</feature>
<dbReference type="GO" id="GO:0003677">
    <property type="term" value="F:DNA binding"/>
    <property type="evidence" value="ECO:0007669"/>
    <property type="project" value="UniProtKB-KW"/>
</dbReference>
<dbReference type="InterPro" id="IPR000055">
    <property type="entry name" value="Restrct_endonuc_typeI_TRD"/>
</dbReference>
<keyword evidence="7" id="KW-0255">Endonuclease</keyword>
<dbReference type="InterPro" id="IPR051212">
    <property type="entry name" value="Type-I_RE_S_subunit"/>
</dbReference>
<comment type="similarity">
    <text evidence="1">Belongs to the type-I restriction system S methylase family.</text>
</comment>
<dbReference type="InterPro" id="IPR044946">
    <property type="entry name" value="Restrct_endonuc_typeI_TRD_sf"/>
</dbReference>
<dbReference type="SUPFAM" id="SSF116734">
    <property type="entry name" value="DNA methylase specificity domain"/>
    <property type="match status" value="2"/>
</dbReference>
<keyword evidence="5" id="KW-0175">Coiled coil</keyword>
<evidence type="ECO:0000256" key="1">
    <source>
        <dbReference type="ARBA" id="ARBA00010923"/>
    </source>
</evidence>
<evidence type="ECO:0000313" key="8">
    <source>
        <dbReference type="Proteomes" id="UP001183582"/>
    </source>
</evidence>
<keyword evidence="7" id="KW-0378">Hydrolase</keyword>
<dbReference type="CDD" id="cd17288">
    <property type="entry name" value="RMtype1_S_LlaAI06ORF1089P_TRD1-CR1_like"/>
    <property type="match status" value="1"/>
</dbReference>
<dbReference type="GO" id="GO:0009307">
    <property type="term" value="P:DNA restriction-modification system"/>
    <property type="evidence" value="ECO:0007669"/>
    <property type="project" value="UniProtKB-KW"/>
</dbReference>
<dbReference type="PANTHER" id="PTHR43140:SF1">
    <property type="entry name" value="TYPE I RESTRICTION ENZYME ECOKI SPECIFICITY SUBUNIT"/>
    <property type="match status" value="1"/>
</dbReference>
<dbReference type="GO" id="GO:0016787">
    <property type="term" value="F:hydrolase activity"/>
    <property type="evidence" value="ECO:0007669"/>
    <property type="project" value="UniProtKB-KW"/>
</dbReference>
<dbReference type="PANTHER" id="PTHR43140">
    <property type="entry name" value="TYPE-1 RESTRICTION ENZYME ECOKI SPECIFICITY PROTEIN"/>
    <property type="match status" value="1"/>
</dbReference>
<dbReference type="GO" id="GO:0004519">
    <property type="term" value="F:endonuclease activity"/>
    <property type="evidence" value="ECO:0007669"/>
    <property type="project" value="UniProtKB-KW"/>
</dbReference>
<name>A0AAJ2HLY7_9MICO</name>
<protein>
    <submittedName>
        <fullName evidence="7">Restriction endonuclease subunit S</fullName>
        <ecNumber evidence="7">3.1.21.-</ecNumber>
    </submittedName>
</protein>
<reference evidence="7 8" key="1">
    <citation type="submission" date="2021-06" db="EMBL/GenBank/DDBJ databases">
        <title>Genome-based taxonomic framework of Microbacterium strains isolated from marine environment, the description of four new species and reclassification of four preexisting species.</title>
        <authorList>
            <person name="Lee S.D."/>
            <person name="Kim S.-M."/>
            <person name="Byeon Y.-S."/>
            <person name="Yang H.L."/>
            <person name="Kim I.S."/>
        </authorList>
    </citation>
    <scope>NUCLEOTIDE SEQUENCE [LARGE SCALE GENOMIC DNA]</scope>
    <source>
        <strain evidence="7 8">KACC 20514</strain>
    </source>
</reference>
<dbReference type="RefSeq" id="WP_310891926.1">
    <property type="nucleotide sequence ID" value="NZ_BAAAGR010000003.1"/>
</dbReference>